<evidence type="ECO:0000256" key="4">
    <source>
        <dbReference type="PIRNR" id="PIRNR036881"/>
    </source>
</evidence>
<keyword evidence="6" id="KW-1185">Reference proteome</keyword>
<evidence type="ECO:0000256" key="5">
    <source>
        <dbReference type="SAM" id="MobiDB-lite"/>
    </source>
</evidence>
<dbReference type="SUPFAM" id="SSF109775">
    <property type="entry name" value="Mannose-6-phosphate receptor binding protein 1 (Tip47), C-terminal domain"/>
    <property type="match status" value="1"/>
</dbReference>
<dbReference type="GO" id="GO:0019915">
    <property type="term" value="P:lipid storage"/>
    <property type="evidence" value="ECO:0007669"/>
    <property type="project" value="TreeGrafter"/>
</dbReference>
<dbReference type="RefSeq" id="XP_054837210.1">
    <property type="nucleotide sequence ID" value="XM_054981235.1"/>
</dbReference>
<dbReference type="GO" id="GO:0010890">
    <property type="term" value="P:positive regulation of triglyceride storage"/>
    <property type="evidence" value="ECO:0007669"/>
    <property type="project" value="TreeGrafter"/>
</dbReference>
<feature type="compositionally biased region" description="Polar residues" evidence="5">
    <location>
        <begin position="1"/>
        <end position="17"/>
    </location>
</feature>
<comment type="subcellular location">
    <subcellularLocation>
        <location evidence="1">Lipid droplet</location>
    </subcellularLocation>
</comment>
<protein>
    <recommendedName>
        <fullName evidence="4">Perilipin</fullName>
    </recommendedName>
</protein>
<evidence type="ECO:0000256" key="3">
    <source>
        <dbReference type="ARBA" id="ARBA00022677"/>
    </source>
</evidence>
<proteinExistence type="inferred from homology"/>
<dbReference type="KEGG" id="emc:129330952"/>
<gene>
    <name evidence="7" type="primary">LOC129330952</name>
</gene>
<dbReference type="InterPro" id="IPR004279">
    <property type="entry name" value="Perilipin"/>
</dbReference>
<feature type="region of interest" description="Disordered" evidence="5">
    <location>
        <begin position="1"/>
        <end position="25"/>
    </location>
</feature>
<reference evidence="7" key="1">
    <citation type="submission" date="2025-08" db="UniProtKB">
        <authorList>
            <consortium name="RefSeq"/>
        </authorList>
    </citation>
    <scope>IDENTIFICATION</scope>
    <source>
        <tissue evidence="7">Blood</tissue>
    </source>
</reference>
<organism evidence="6 7">
    <name type="scientific">Eublepharis macularius</name>
    <name type="common">Leopard gecko</name>
    <name type="synonym">Cyrtodactylus macularius</name>
    <dbReference type="NCBI Taxonomy" id="481883"/>
    <lineage>
        <taxon>Eukaryota</taxon>
        <taxon>Metazoa</taxon>
        <taxon>Chordata</taxon>
        <taxon>Craniata</taxon>
        <taxon>Vertebrata</taxon>
        <taxon>Euteleostomi</taxon>
        <taxon>Lepidosauria</taxon>
        <taxon>Squamata</taxon>
        <taxon>Bifurcata</taxon>
        <taxon>Gekkota</taxon>
        <taxon>Eublepharidae</taxon>
        <taxon>Eublepharinae</taxon>
        <taxon>Eublepharis</taxon>
    </lineage>
</organism>
<evidence type="ECO:0000313" key="6">
    <source>
        <dbReference type="Proteomes" id="UP001190640"/>
    </source>
</evidence>
<evidence type="ECO:0000313" key="7">
    <source>
        <dbReference type="RefSeq" id="XP_054837210.1"/>
    </source>
</evidence>
<accession>A0AA97JG94</accession>
<sequence length="449" mass="48791">MNCTMSSEDNSMNQTTSESKELDQQNVVSRVANLPLVSSTYDMVSSAYASTKETHPYLKSVCDVAEKSVKTLTAAAVSGAQPLLTKLEPQIAAANEYACKSLDKLEEKLPILQQPSEKVVASTKEAVSSTVNGAKDAVASGVSGVVDMTRSVMSGGMNTVMGSRVGQMVATGMDAVLDMSEDLMDHYLPVTEQELVELAASVECSELATVEQQKEQQSYFVRLGSLSSKLRHRAYQHSLGKLRTVKQGTQDSLVQLHQVIELMEHVKEGVGQKLQGGQEKLHQMWLEWSKRQAGSGEPVDSSVQPEVESQTLVMFRGLTQQLQGSCSTLVSSVQGLPACIQDKVQHLRRTAEDLHSSFSTAHSFQDVSATILAQSREQVSKAREAMDEVLDYVVSHVPLPWLVGPFAPNLVELPEAPSAKTEDGFQACGESKEKLDGPQKETSETKKDL</sequence>
<dbReference type="Gene3D" id="3.30.720.170">
    <property type="entry name" value="Perilipin, alpha-beta domain"/>
    <property type="match status" value="1"/>
</dbReference>
<dbReference type="Gene3D" id="1.20.120.340">
    <property type="entry name" value="Flagellar protein FliS"/>
    <property type="match status" value="1"/>
</dbReference>
<dbReference type="GO" id="GO:0005829">
    <property type="term" value="C:cytosol"/>
    <property type="evidence" value="ECO:0007669"/>
    <property type="project" value="TreeGrafter"/>
</dbReference>
<keyword evidence="3" id="KW-0551">Lipid droplet</keyword>
<feature type="compositionally biased region" description="Basic and acidic residues" evidence="5">
    <location>
        <begin position="430"/>
        <end position="449"/>
    </location>
</feature>
<dbReference type="GO" id="GO:0005811">
    <property type="term" value="C:lipid droplet"/>
    <property type="evidence" value="ECO:0007669"/>
    <property type="project" value="UniProtKB-SubCell"/>
</dbReference>
<dbReference type="Proteomes" id="UP001190640">
    <property type="component" value="Chromosome 5"/>
</dbReference>
<evidence type="ECO:0000256" key="2">
    <source>
        <dbReference type="ARBA" id="ARBA00006311"/>
    </source>
</evidence>
<evidence type="ECO:0000256" key="1">
    <source>
        <dbReference type="ARBA" id="ARBA00004502"/>
    </source>
</evidence>
<dbReference type="PANTHER" id="PTHR14024:SF51">
    <property type="entry name" value="PERILIPIN-RELATED"/>
    <property type="match status" value="1"/>
</dbReference>
<dbReference type="PANTHER" id="PTHR14024">
    <property type="entry name" value="PERILIPIN"/>
    <property type="match status" value="1"/>
</dbReference>
<dbReference type="AlphaFoldDB" id="A0AA97JG94"/>
<name>A0AA97JG94_EUBMA</name>
<dbReference type="Pfam" id="PF03036">
    <property type="entry name" value="Perilipin"/>
    <property type="match status" value="1"/>
</dbReference>
<dbReference type="PIRSF" id="PIRSF036881">
    <property type="entry name" value="PAT"/>
    <property type="match status" value="1"/>
</dbReference>
<feature type="region of interest" description="Disordered" evidence="5">
    <location>
        <begin position="417"/>
        <end position="449"/>
    </location>
</feature>
<dbReference type="GeneID" id="129330952"/>
<comment type="similarity">
    <text evidence="2 4">Belongs to the perilipin family.</text>
</comment>